<dbReference type="Proteomes" id="UP000735302">
    <property type="component" value="Unassembled WGS sequence"/>
</dbReference>
<sequence length="246" mass="26015">MVLSLLPQTESQRAFLIDKYISIGELATFLKKFVMIISSGSIRVIDRKTVRLANAVMPTQCSGGRDVGVIVEVIIGGDGSGNGDGSGDSGEGSGNCDDDVGSSDDGSGDAIGDSSGSVDSVGNGGGSGGNSDLSGDGGGDCNGDSVGYGGGGGSKNCNHNGFLLLDYVSGTYVLHRLILIRKSQCLKIQRLWYPAIGQNCVASIELHEYRYRLKEQESKRRRWQRSQADPIKDPREQARKTSTEEN</sequence>
<accession>A0AAV3YBI5</accession>
<gene>
    <name evidence="2" type="ORF">PoB_000662000</name>
</gene>
<evidence type="ECO:0000313" key="2">
    <source>
        <dbReference type="EMBL" id="GFN80114.1"/>
    </source>
</evidence>
<reference evidence="2 3" key="1">
    <citation type="journal article" date="2021" name="Elife">
        <title>Chloroplast acquisition without the gene transfer in kleptoplastic sea slugs, Plakobranchus ocellatus.</title>
        <authorList>
            <person name="Maeda T."/>
            <person name="Takahashi S."/>
            <person name="Yoshida T."/>
            <person name="Shimamura S."/>
            <person name="Takaki Y."/>
            <person name="Nagai Y."/>
            <person name="Toyoda A."/>
            <person name="Suzuki Y."/>
            <person name="Arimoto A."/>
            <person name="Ishii H."/>
            <person name="Satoh N."/>
            <person name="Nishiyama T."/>
            <person name="Hasebe M."/>
            <person name="Maruyama T."/>
            <person name="Minagawa J."/>
            <person name="Obokata J."/>
            <person name="Shigenobu S."/>
        </authorList>
    </citation>
    <scope>NUCLEOTIDE SEQUENCE [LARGE SCALE GENOMIC DNA]</scope>
</reference>
<evidence type="ECO:0000256" key="1">
    <source>
        <dbReference type="SAM" id="MobiDB-lite"/>
    </source>
</evidence>
<feature type="compositionally biased region" description="Gly residues" evidence="1">
    <location>
        <begin position="122"/>
        <end position="137"/>
    </location>
</feature>
<feature type="compositionally biased region" description="Gly residues" evidence="1">
    <location>
        <begin position="79"/>
        <end position="93"/>
    </location>
</feature>
<keyword evidence="3" id="KW-1185">Reference proteome</keyword>
<feature type="region of interest" description="Disordered" evidence="1">
    <location>
        <begin position="79"/>
        <end position="137"/>
    </location>
</feature>
<feature type="compositionally biased region" description="Basic and acidic residues" evidence="1">
    <location>
        <begin position="230"/>
        <end position="246"/>
    </location>
</feature>
<proteinExistence type="predicted"/>
<organism evidence="2 3">
    <name type="scientific">Plakobranchus ocellatus</name>
    <dbReference type="NCBI Taxonomy" id="259542"/>
    <lineage>
        <taxon>Eukaryota</taxon>
        <taxon>Metazoa</taxon>
        <taxon>Spiralia</taxon>
        <taxon>Lophotrochozoa</taxon>
        <taxon>Mollusca</taxon>
        <taxon>Gastropoda</taxon>
        <taxon>Heterobranchia</taxon>
        <taxon>Euthyneura</taxon>
        <taxon>Panpulmonata</taxon>
        <taxon>Sacoglossa</taxon>
        <taxon>Placobranchoidea</taxon>
        <taxon>Plakobranchidae</taxon>
        <taxon>Plakobranchus</taxon>
    </lineage>
</organism>
<evidence type="ECO:0000313" key="3">
    <source>
        <dbReference type="Proteomes" id="UP000735302"/>
    </source>
</evidence>
<dbReference type="EMBL" id="BLXT01000801">
    <property type="protein sequence ID" value="GFN80114.1"/>
    <property type="molecule type" value="Genomic_DNA"/>
</dbReference>
<feature type="region of interest" description="Disordered" evidence="1">
    <location>
        <begin position="216"/>
        <end position="246"/>
    </location>
</feature>
<dbReference type="AlphaFoldDB" id="A0AAV3YBI5"/>
<name>A0AAV3YBI5_9GAST</name>
<protein>
    <submittedName>
        <fullName evidence="2">Uncharacterized protein</fullName>
    </submittedName>
</protein>
<comment type="caution">
    <text evidence="2">The sequence shown here is derived from an EMBL/GenBank/DDBJ whole genome shotgun (WGS) entry which is preliminary data.</text>
</comment>
<feature type="compositionally biased region" description="Low complexity" evidence="1">
    <location>
        <begin position="103"/>
        <end position="121"/>
    </location>
</feature>